<accession>A0A250DSC6</accession>
<evidence type="ECO:0000313" key="2">
    <source>
        <dbReference type="Proteomes" id="UP000217154"/>
    </source>
</evidence>
<gene>
    <name evidence="1" type="ORF">CKY39_31545</name>
</gene>
<dbReference type="EMBL" id="CP023284">
    <property type="protein sequence ID" value="ATA57256.1"/>
    <property type="molecule type" value="Genomic_DNA"/>
</dbReference>
<dbReference type="RefSeq" id="WP_095747197.1">
    <property type="nucleotide sequence ID" value="NZ_CP023284.1"/>
</dbReference>
<protein>
    <submittedName>
        <fullName evidence="1">Uncharacterized protein</fullName>
    </submittedName>
</protein>
<dbReference type="Proteomes" id="UP000217154">
    <property type="component" value="Chromosome"/>
</dbReference>
<proteinExistence type="predicted"/>
<sequence>MGQAKIPEVMRFLKSELDKLLERAKPAKLDGATDTANTLAHSAKPLLRLDYEVAVKRRVGGKVQSMRAAGKSEEEIAKAANAERRALGKEFKDKTDPELREVIYKRNQALYGDPLGPKYEDLKRGYVIHPKTRERVNVGKGNPKTDAQIIEGAQNAGGDDMPWDLIMEF</sequence>
<name>A0A250DSC6_9BURK</name>
<organism evidence="1 2">
    <name type="scientific">Variovorax boronicumulans</name>
    <dbReference type="NCBI Taxonomy" id="436515"/>
    <lineage>
        <taxon>Bacteria</taxon>
        <taxon>Pseudomonadati</taxon>
        <taxon>Pseudomonadota</taxon>
        <taxon>Betaproteobacteria</taxon>
        <taxon>Burkholderiales</taxon>
        <taxon>Comamonadaceae</taxon>
        <taxon>Variovorax</taxon>
    </lineage>
</organism>
<dbReference type="KEGG" id="vbo:CKY39_31545"/>
<reference evidence="1 2" key="1">
    <citation type="submission" date="2017-09" db="EMBL/GenBank/DDBJ databases">
        <title>The diverse metabolic capabilities of V. boronicumulans make it an excellent choice for continued studies on novel biodegradation.</title>
        <authorList>
            <person name="Sun S."/>
        </authorList>
    </citation>
    <scope>NUCLEOTIDE SEQUENCE [LARGE SCALE GENOMIC DNA]</scope>
    <source>
        <strain evidence="1 2">J1</strain>
    </source>
</reference>
<dbReference type="AlphaFoldDB" id="A0A250DSC6"/>
<evidence type="ECO:0000313" key="1">
    <source>
        <dbReference type="EMBL" id="ATA57256.1"/>
    </source>
</evidence>